<protein>
    <recommendedName>
        <fullName evidence="4">Cbb3-type cytochrome oxidase assembly protein CcoS</fullName>
    </recommendedName>
</protein>
<feature type="compositionally biased region" description="Basic and acidic residues" evidence="1">
    <location>
        <begin position="54"/>
        <end position="64"/>
    </location>
</feature>
<accession>A0ABQ1MN42</accession>
<dbReference type="Pfam" id="PF03597">
    <property type="entry name" value="FixS"/>
    <property type="match status" value="1"/>
</dbReference>
<organism evidence="2 3">
    <name type="scientific">Marivirga lumbricoides</name>
    <dbReference type="NCBI Taxonomy" id="1046115"/>
    <lineage>
        <taxon>Bacteria</taxon>
        <taxon>Pseudomonadati</taxon>
        <taxon>Bacteroidota</taxon>
        <taxon>Cytophagia</taxon>
        <taxon>Cytophagales</taxon>
        <taxon>Marivirgaceae</taxon>
        <taxon>Marivirga</taxon>
    </lineage>
</organism>
<proteinExistence type="predicted"/>
<name>A0ABQ1MN42_9BACT</name>
<sequence length="64" mass="7190">MNILIVLIAVSLLVATGFLIAFIWAVKSGQFDDASTPSFRILWDDTPQNTNNEENNKEKSIHNK</sequence>
<dbReference type="NCBIfam" id="TIGR00847">
    <property type="entry name" value="ccoS"/>
    <property type="match status" value="1"/>
</dbReference>
<feature type="region of interest" description="Disordered" evidence="1">
    <location>
        <begin position="42"/>
        <end position="64"/>
    </location>
</feature>
<evidence type="ECO:0000256" key="1">
    <source>
        <dbReference type="SAM" id="MobiDB-lite"/>
    </source>
</evidence>
<gene>
    <name evidence="2" type="ORF">GCM10011506_30980</name>
</gene>
<keyword evidence="3" id="KW-1185">Reference proteome</keyword>
<comment type="caution">
    <text evidence="2">The sequence shown here is derived from an EMBL/GenBank/DDBJ whole genome shotgun (WGS) entry which is preliminary data.</text>
</comment>
<evidence type="ECO:0000313" key="2">
    <source>
        <dbReference type="EMBL" id="GGC43159.1"/>
    </source>
</evidence>
<evidence type="ECO:0000313" key="3">
    <source>
        <dbReference type="Proteomes" id="UP000636010"/>
    </source>
</evidence>
<evidence type="ECO:0008006" key="4">
    <source>
        <dbReference type="Google" id="ProtNLM"/>
    </source>
</evidence>
<dbReference type="RefSeq" id="WP_188465139.1">
    <property type="nucleotide sequence ID" value="NZ_BAABHU010000010.1"/>
</dbReference>
<dbReference type="InterPro" id="IPR004714">
    <property type="entry name" value="Cyt_oxidase_maturation_cbb3"/>
</dbReference>
<dbReference type="EMBL" id="BMEC01000010">
    <property type="protein sequence ID" value="GGC43159.1"/>
    <property type="molecule type" value="Genomic_DNA"/>
</dbReference>
<reference evidence="3" key="1">
    <citation type="journal article" date="2019" name="Int. J. Syst. Evol. Microbiol.">
        <title>The Global Catalogue of Microorganisms (GCM) 10K type strain sequencing project: providing services to taxonomists for standard genome sequencing and annotation.</title>
        <authorList>
            <consortium name="The Broad Institute Genomics Platform"/>
            <consortium name="The Broad Institute Genome Sequencing Center for Infectious Disease"/>
            <person name="Wu L."/>
            <person name="Ma J."/>
        </authorList>
    </citation>
    <scope>NUCLEOTIDE SEQUENCE [LARGE SCALE GENOMIC DNA]</scope>
    <source>
        <strain evidence="3">CGMCC 1.10832</strain>
    </source>
</reference>
<dbReference type="PANTHER" id="PTHR41532:SF1">
    <property type="entry name" value="FIXS PROTEIN"/>
    <property type="match status" value="1"/>
</dbReference>
<dbReference type="Proteomes" id="UP000636010">
    <property type="component" value="Unassembled WGS sequence"/>
</dbReference>
<dbReference type="PANTHER" id="PTHR41532">
    <property type="entry name" value="FIXS PROTEIN"/>
    <property type="match status" value="1"/>
</dbReference>